<dbReference type="AlphaFoldDB" id="A0A2T5UCQ0"/>
<dbReference type="RefSeq" id="WP_107952256.1">
    <property type="nucleotide sequence ID" value="NZ_QAYE01000001.1"/>
</dbReference>
<gene>
    <name evidence="2" type="ORF">C8J25_101769</name>
</gene>
<evidence type="ECO:0000256" key="1">
    <source>
        <dbReference type="SAM" id="SignalP"/>
    </source>
</evidence>
<reference evidence="2 3" key="1">
    <citation type="submission" date="2018-04" db="EMBL/GenBank/DDBJ databases">
        <title>Genomic Encyclopedia of Type Strains, Phase III (KMG-III): the genomes of soil and plant-associated and newly described type strains.</title>
        <authorList>
            <person name="Whitman W."/>
        </authorList>
    </citation>
    <scope>NUCLEOTIDE SEQUENCE [LARGE SCALE GENOMIC DNA]</scope>
    <source>
        <strain evidence="2 3">MA-olki</strain>
    </source>
</reference>
<dbReference type="Proteomes" id="UP000244013">
    <property type="component" value="Unassembled WGS sequence"/>
</dbReference>
<proteinExistence type="predicted"/>
<feature type="chain" id="PRO_5015607652" evidence="1">
    <location>
        <begin position="20"/>
        <end position="243"/>
    </location>
</feature>
<name>A0A2T5UCQ0_9SPHN</name>
<dbReference type="OrthoDB" id="117664at2"/>
<feature type="signal peptide" evidence="1">
    <location>
        <begin position="1"/>
        <end position="19"/>
    </location>
</feature>
<dbReference type="EMBL" id="QAYE01000001">
    <property type="protein sequence ID" value="PTW49261.1"/>
    <property type="molecule type" value="Genomic_DNA"/>
</dbReference>
<sequence length="243" mass="24847">MHKLIVVAALCTLPTAISAQEAPTDAAIVVPAHTEMVLRLDEEIASDRARVGQTVAVSVARDVIVDGAVLIPRGAPGVGAVTFRTGKGAFGKSGKLDIELRSVEVGGRSVPVVGRYHAAGDGRTGETIGTIIVGGVVAGAFVTGHNAVFEEGRQFTAFTGEATRIARPAIRMARYAPLIPPAAASFARGPALVSPSYATVAYSPPAAMAAPPAYVADGSFAQRLAAAQPVRGGDPRLGWTISD</sequence>
<dbReference type="GeneID" id="91004840"/>
<evidence type="ECO:0000313" key="3">
    <source>
        <dbReference type="Proteomes" id="UP000244013"/>
    </source>
</evidence>
<keyword evidence="1" id="KW-0732">Signal</keyword>
<evidence type="ECO:0000313" key="2">
    <source>
        <dbReference type="EMBL" id="PTW49261.1"/>
    </source>
</evidence>
<accession>A0A2T5UCQ0</accession>
<comment type="caution">
    <text evidence="2">The sequence shown here is derived from an EMBL/GenBank/DDBJ whole genome shotgun (WGS) entry which is preliminary data.</text>
</comment>
<protein>
    <submittedName>
        <fullName evidence="2">Uncharacterized protein</fullName>
    </submittedName>
</protein>
<organism evidence="2 3">
    <name type="scientific">Sphingomonas faeni</name>
    <dbReference type="NCBI Taxonomy" id="185950"/>
    <lineage>
        <taxon>Bacteria</taxon>
        <taxon>Pseudomonadati</taxon>
        <taxon>Pseudomonadota</taxon>
        <taxon>Alphaproteobacteria</taxon>
        <taxon>Sphingomonadales</taxon>
        <taxon>Sphingomonadaceae</taxon>
        <taxon>Sphingomonas</taxon>
    </lineage>
</organism>